<dbReference type="SUPFAM" id="SSF52540">
    <property type="entry name" value="P-loop containing nucleoside triphosphate hydrolases"/>
    <property type="match status" value="2"/>
</dbReference>
<keyword evidence="7 10" id="KW-0067">ATP-binding</keyword>
<evidence type="ECO:0000256" key="11">
    <source>
        <dbReference type="SAM" id="MobiDB-lite"/>
    </source>
</evidence>
<dbReference type="InterPro" id="IPR001650">
    <property type="entry name" value="Helicase_C-like"/>
</dbReference>
<evidence type="ECO:0000256" key="1">
    <source>
        <dbReference type="ARBA" id="ARBA00004604"/>
    </source>
</evidence>
<keyword evidence="15" id="KW-1185">Reference proteome</keyword>
<proteinExistence type="inferred from homology"/>
<evidence type="ECO:0000256" key="8">
    <source>
        <dbReference type="ARBA" id="ARBA00022884"/>
    </source>
</evidence>
<dbReference type="CDD" id="cd18787">
    <property type="entry name" value="SF2_C_DEAD"/>
    <property type="match status" value="1"/>
</dbReference>
<keyword evidence="8 10" id="KW-0694">RNA-binding</keyword>
<keyword evidence="9" id="KW-0539">Nucleus</keyword>
<comment type="domain">
    <text evidence="10">The Q motif is unique to and characteristic of the DEAD box family of RNA helicases and controls ATP binding and hydrolysis.</text>
</comment>
<evidence type="ECO:0000256" key="10">
    <source>
        <dbReference type="RuleBase" id="RU365068"/>
    </source>
</evidence>
<dbReference type="GO" id="GO:0005524">
    <property type="term" value="F:ATP binding"/>
    <property type="evidence" value="ECO:0007669"/>
    <property type="project" value="UniProtKB-UniRule"/>
</dbReference>
<dbReference type="SMART" id="SM00490">
    <property type="entry name" value="HELICc"/>
    <property type="match status" value="1"/>
</dbReference>
<feature type="domain" description="Helicase C-terminal" evidence="13">
    <location>
        <begin position="394"/>
        <end position="609"/>
    </location>
</feature>
<feature type="domain" description="Helicase ATP-binding" evidence="12">
    <location>
        <begin position="163"/>
        <end position="369"/>
    </location>
</feature>
<dbReference type="SMART" id="SM01178">
    <property type="entry name" value="DUF4217"/>
    <property type="match status" value="1"/>
</dbReference>
<dbReference type="EMBL" id="MU865917">
    <property type="protein sequence ID" value="KAK4454239.1"/>
    <property type="molecule type" value="Genomic_DNA"/>
</dbReference>
<protein>
    <recommendedName>
        <fullName evidence="10">ATP-dependent RNA helicase</fullName>
        <ecNumber evidence="10">3.6.4.13</ecNumber>
    </recommendedName>
</protein>
<evidence type="ECO:0000256" key="3">
    <source>
        <dbReference type="ARBA" id="ARBA00022552"/>
    </source>
</evidence>
<feature type="compositionally biased region" description="Polar residues" evidence="11">
    <location>
        <begin position="34"/>
        <end position="48"/>
    </location>
</feature>
<dbReference type="Proteomes" id="UP001321760">
    <property type="component" value="Unassembled WGS sequence"/>
</dbReference>
<evidence type="ECO:0000256" key="5">
    <source>
        <dbReference type="ARBA" id="ARBA00022801"/>
    </source>
</evidence>
<feature type="region of interest" description="Disordered" evidence="11">
    <location>
        <begin position="633"/>
        <end position="663"/>
    </location>
</feature>
<dbReference type="PANTHER" id="PTHR24031">
    <property type="entry name" value="RNA HELICASE"/>
    <property type="match status" value="1"/>
</dbReference>
<evidence type="ECO:0000256" key="2">
    <source>
        <dbReference type="ARBA" id="ARBA00022517"/>
    </source>
</evidence>
<dbReference type="InterPro" id="IPR011545">
    <property type="entry name" value="DEAD/DEAH_box_helicase_dom"/>
</dbReference>
<evidence type="ECO:0000256" key="9">
    <source>
        <dbReference type="ARBA" id="ARBA00023242"/>
    </source>
</evidence>
<reference evidence="14" key="1">
    <citation type="journal article" date="2023" name="Mol. Phylogenet. Evol.">
        <title>Genome-scale phylogeny and comparative genomics of the fungal order Sordariales.</title>
        <authorList>
            <person name="Hensen N."/>
            <person name="Bonometti L."/>
            <person name="Westerberg I."/>
            <person name="Brannstrom I.O."/>
            <person name="Guillou S."/>
            <person name="Cros-Aarteil S."/>
            <person name="Calhoun S."/>
            <person name="Haridas S."/>
            <person name="Kuo A."/>
            <person name="Mondo S."/>
            <person name="Pangilinan J."/>
            <person name="Riley R."/>
            <person name="LaButti K."/>
            <person name="Andreopoulos B."/>
            <person name="Lipzen A."/>
            <person name="Chen C."/>
            <person name="Yan M."/>
            <person name="Daum C."/>
            <person name="Ng V."/>
            <person name="Clum A."/>
            <person name="Steindorff A."/>
            <person name="Ohm R.A."/>
            <person name="Martin F."/>
            <person name="Silar P."/>
            <person name="Natvig D.O."/>
            <person name="Lalanne C."/>
            <person name="Gautier V."/>
            <person name="Ament-Velasquez S.L."/>
            <person name="Kruys A."/>
            <person name="Hutchinson M.I."/>
            <person name="Powell A.J."/>
            <person name="Barry K."/>
            <person name="Miller A.N."/>
            <person name="Grigoriev I.V."/>
            <person name="Debuchy R."/>
            <person name="Gladieux P."/>
            <person name="Hiltunen Thoren M."/>
            <person name="Johannesson H."/>
        </authorList>
    </citation>
    <scope>NUCLEOTIDE SEQUENCE</scope>
    <source>
        <strain evidence="14">PSN243</strain>
    </source>
</reference>
<dbReference type="Pfam" id="PF00271">
    <property type="entry name" value="Helicase_C"/>
    <property type="match status" value="1"/>
</dbReference>
<dbReference type="InterPro" id="IPR027417">
    <property type="entry name" value="P-loop_NTPase"/>
</dbReference>
<keyword evidence="4 10" id="KW-0547">Nucleotide-binding</keyword>
<dbReference type="InterPro" id="IPR014001">
    <property type="entry name" value="Helicase_ATP-bd"/>
</dbReference>
<dbReference type="InterPro" id="IPR025313">
    <property type="entry name" value="SPB4-like_CTE"/>
</dbReference>
<comment type="similarity">
    <text evidence="10">Belongs to the DEAD box helicase family.</text>
</comment>
<accession>A0AAV9H2P2</accession>
<gene>
    <name evidence="14" type="ORF">QBC34DRAFT_155600</name>
</gene>
<evidence type="ECO:0000313" key="15">
    <source>
        <dbReference type="Proteomes" id="UP001321760"/>
    </source>
</evidence>
<dbReference type="GO" id="GO:0006364">
    <property type="term" value="P:rRNA processing"/>
    <property type="evidence" value="ECO:0007669"/>
    <property type="project" value="UniProtKB-KW"/>
</dbReference>
<comment type="catalytic activity">
    <reaction evidence="10">
        <text>ATP + H2O = ADP + phosphate + H(+)</text>
        <dbReference type="Rhea" id="RHEA:13065"/>
        <dbReference type="ChEBI" id="CHEBI:15377"/>
        <dbReference type="ChEBI" id="CHEBI:15378"/>
        <dbReference type="ChEBI" id="CHEBI:30616"/>
        <dbReference type="ChEBI" id="CHEBI:43474"/>
        <dbReference type="ChEBI" id="CHEBI:456216"/>
        <dbReference type="EC" id="3.6.4.13"/>
    </reaction>
</comment>
<evidence type="ECO:0000259" key="13">
    <source>
        <dbReference type="PROSITE" id="PS51194"/>
    </source>
</evidence>
<keyword evidence="6 10" id="KW-0347">Helicase</keyword>
<dbReference type="Pfam" id="PF13959">
    <property type="entry name" value="CTE_SPB4"/>
    <property type="match status" value="1"/>
</dbReference>
<organism evidence="14 15">
    <name type="scientific">Podospora aff. communis PSN243</name>
    <dbReference type="NCBI Taxonomy" id="3040156"/>
    <lineage>
        <taxon>Eukaryota</taxon>
        <taxon>Fungi</taxon>
        <taxon>Dikarya</taxon>
        <taxon>Ascomycota</taxon>
        <taxon>Pezizomycotina</taxon>
        <taxon>Sordariomycetes</taxon>
        <taxon>Sordariomycetidae</taxon>
        <taxon>Sordariales</taxon>
        <taxon>Podosporaceae</taxon>
        <taxon>Podospora</taxon>
    </lineage>
</organism>
<comment type="function">
    <text evidence="10">RNA helicase.</text>
</comment>
<dbReference type="EC" id="3.6.4.13" evidence="10"/>
<feature type="compositionally biased region" description="Basic and acidic residues" evidence="11">
    <location>
        <begin position="57"/>
        <end position="68"/>
    </location>
</feature>
<sequence length="778" mass="84248">MADDGMLLNFEIGDAPLKSQVKFKGGRWRDRVRAQNSVKKSHQPSGSDAGQRPIKRQRTEDGASDRHYKLPKTGTAHSEPRAPSHAMKTGLISSSIFTSNPTAVTDFDEQPVEEAVPAVPSNAPLSAEAENFLALGLSRRVANHLATKLEMKAPTAIQKNTIPQLIKEDSDAFLQAETGSGKTLAYLLPIVHRIMALSVNEDGTPKETKVHRNSGLFAIILAPTRELCKQISVVLEKILRGVPWLVCTTVMGGESKKSEKARIRKGANILIATPGRLTDHLDNTKVLDVGTVRWLVLDEGDRMMEMGFEEDIKMIVGKIRKDKLLKQNSEGVVLEGVLPSRRVTILCSATMKMNVQKLGEISLEDAVHITASKADMEKDAETGAVESHFSAPAQLKQSCLVVPAKTRLVTLVALLRSVFLKRGSVMKAIVFISCADSVDFHFDLLKTTAAPEPTSPETPAAKPNPHTASTVAQASYLTSPATPTVMLHKLHGSLPQPVRSATLQSFSASKEPAVLITTDISSRGLDVPAVDLVVEYDPAFAVPDHVHRIGRTARAGRPGRAVLFLLPGCEEGYTTLLGTPPPILQPYESILQKGLATPVNLPPPASNEETDKQTWTSRAEALQLHFEQRLLATPDGEKAEGGSKPKAAKFGKGGKKEVVKPKDNPLLDAGRQAFRSHIRAYATHVREERGYFDITQLHLGHMAKSFGLREPPGGIGGGVSRRTHRPTEKNGHSTLKTAAPSKAWDAEDGVGAVDDGAARRMKEKMKALMNASSEFNLG</sequence>
<name>A0AAV9H2P2_9PEZI</name>
<evidence type="ECO:0000313" key="14">
    <source>
        <dbReference type="EMBL" id="KAK4454239.1"/>
    </source>
</evidence>
<dbReference type="GO" id="GO:0003723">
    <property type="term" value="F:RNA binding"/>
    <property type="evidence" value="ECO:0007669"/>
    <property type="project" value="UniProtKB-UniRule"/>
</dbReference>
<dbReference type="Gene3D" id="3.40.50.300">
    <property type="entry name" value="P-loop containing nucleotide triphosphate hydrolases"/>
    <property type="match status" value="2"/>
</dbReference>
<comment type="caution">
    <text evidence="14">The sequence shown here is derived from an EMBL/GenBank/DDBJ whole genome shotgun (WGS) entry which is preliminary data.</text>
</comment>
<dbReference type="AlphaFoldDB" id="A0AAV9H2P2"/>
<dbReference type="PROSITE" id="PS51194">
    <property type="entry name" value="HELICASE_CTER"/>
    <property type="match status" value="1"/>
</dbReference>
<feature type="region of interest" description="Disordered" evidence="11">
    <location>
        <begin position="22"/>
        <end position="86"/>
    </location>
</feature>
<evidence type="ECO:0000256" key="4">
    <source>
        <dbReference type="ARBA" id="ARBA00022741"/>
    </source>
</evidence>
<dbReference type="PROSITE" id="PS51192">
    <property type="entry name" value="HELICASE_ATP_BIND_1"/>
    <property type="match status" value="1"/>
</dbReference>
<feature type="compositionally biased region" description="Basic and acidic residues" evidence="11">
    <location>
        <begin position="654"/>
        <end position="663"/>
    </location>
</feature>
<reference evidence="14" key="2">
    <citation type="submission" date="2023-05" db="EMBL/GenBank/DDBJ databases">
        <authorList>
            <consortium name="Lawrence Berkeley National Laboratory"/>
            <person name="Steindorff A."/>
            <person name="Hensen N."/>
            <person name="Bonometti L."/>
            <person name="Westerberg I."/>
            <person name="Brannstrom I.O."/>
            <person name="Guillou S."/>
            <person name="Cros-Aarteil S."/>
            <person name="Calhoun S."/>
            <person name="Haridas S."/>
            <person name="Kuo A."/>
            <person name="Mondo S."/>
            <person name="Pangilinan J."/>
            <person name="Riley R."/>
            <person name="Labutti K."/>
            <person name="Andreopoulos B."/>
            <person name="Lipzen A."/>
            <person name="Chen C."/>
            <person name="Yanf M."/>
            <person name="Daum C."/>
            <person name="Ng V."/>
            <person name="Clum A."/>
            <person name="Ohm R."/>
            <person name="Martin F."/>
            <person name="Silar P."/>
            <person name="Natvig D."/>
            <person name="Lalanne C."/>
            <person name="Gautier V."/>
            <person name="Ament-Velasquez S.L."/>
            <person name="Kruys A."/>
            <person name="Hutchinson M.I."/>
            <person name="Powell A.J."/>
            <person name="Barry K."/>
            <person name="Miller A.N."/>
            <person name="Grigoriev I.V."/>
            <person name="Debuchy R."/>
            <person name="Gladieux P."/>
            <person name="Thoren M.H."/>
            <person name="Johannesson H."/>
        </authorList>
    </citation>
    <scope>NUCLEOTIDE SEQUENCE</scope>
    <source>
        <strain evidence="14">PSN243</strain>
    </source>
</reference>
<dbReference type="Pfam" id="PF00270">
    <property type="entry name" value="DEAD"/>
    <property type="match status" value="1"/>
</dbReference>
<keyword evidence="3" id="KW-0698">rRNA processing</keyword>
<keyword evidence="2" id="KW-0690">Ribosome biogenesis</keyword>
<dbReference type="CDD" id="cd17949">
    <property type="entry name" value="DEADc_DDX31"/>
    <property type="match status" value="1"/>
</dbReference>
<dbReference type="GO" id="GO:0005730">
    <property type="term" value="C:nucleolus"/>
    <property type="evidence" value="ECO:0007669"/>
    <property type="project" value="UniProtKB-SubCell"/>
</dbReference>
<comment type="subcellular location">
    <subcellularLocation>
        <location evidence="1">Nucleus</location>
        <location evidence="1">Nucleolus</location>
    </subcellularLocation>
</comment>
<evidence type="ECO:0000256" key="6">
    <source>
        <dbReference type="ARBA" id="ARBA00022806"/>
    </source>
</evidence>
<dbReference type="GO" id="GO:0003724">
    <property type="term" value="F:RNA helicase activity"/>
    <property type="evidence" value="ECO:0007669"/>
    <property type="project" value="UniProtKB-EC"/>
</dbReference>
<dbReference type="SMART" id="SM00487">
    <property type="entry name" value="DEXDc"/>
    <property type="match status" value="1"/>
</dbReference>
<keyword evidence="5 10" id="KW-0378">Hydrolase</keyword>
<evidence type="ECO:0000256" key="7">
    <source>
        <dbReference type="ARBA" id="ARBA00022840"/>
    </source>
</evidence>
<feature type="region of interest" description="Disordered" evidence="11">
    <location>
        <begin position="708"/>
        <end position="736"/>
    </location>
</feature>
<evidence type="ECO:0000259" key="12">
    <source>
        <dbReference type="PROSITE" id="PS51192"/>
    </source>
</evidence>
<dbReference type="GO" id="GO:0016787">
    <property type="term" value="F:hydrolase activity"/>
    <property type="evidence" value="ECO:0007669"/>
    <property type="project" value="UniProtKB-KW"/>
</dbReference>